<name>A0A6J5NPC1_9CAUD</name>
<proteinExistence type="predicted"/>
<accession>A0A6J5NPC1</accession>
<evidence type="ECO:0000313" key="1">
    <source>
        <dbReference type="EMBL" id="CAB4161189.1"/>
    </source>
</evidence>
<protein>
    <submittedName>
        <fullName evidence="1">SaV-like</fullName>
    </submittedName>
</protein>
<gene>
    <name evidence="1" type="ORF">UFOVP730_33</name>
</gene>
<sequence>MIAASSEQYPAHDPYLPFVSGPALTPAKDNIFRPKHYAQFWPEPITVVNSWGLNFNRGNAIKYIARAGHKNDEAEDLRKAIRYLEIELECINRRRRVADGEPPILVWSDTL</sequence>
<dbReference type="Pfam" id="PF11753">
    <property type="entry name" value="DUF3310"/>
    <property type="match status" value="1"/>
</dbReference>
<organism evidence="1">
    <name type="scientific">uncultured Caudovirales phage</name>
    <dbReference type="NCBI Taxonomy" id="2100421"/>
    <lineage>
        <taxon>Viruses</taxon>
        <taxon>Duplodnaviria</taxon>
        <taxon>Heunggongvirae</taxon>
        <taxon>Uroviricota</taxon>
        <taxon>Caudoviricetes</taxon>
        <taxon>Peduoviridae</taxon>
        <taxon>Maltschvirus</taxon>
        <taxon>Maltschvirus maltsch</taxon>
    </lineage>
</organism>
<dbReference type="InterPro" id="IPR021739">
    <property type="entry name" value="SaV-like"/>
</dbReference>
<reference evidence="1" key="1">
    <citation type="submission" date="2020-04" db="EMBL/GenBank/DDBJ databases">
        <authorList>
            <person name="Chiriac C."/>
            <person name="Salcher M."/>
            <person name="Ghai R."/>
            <person name="Kavagutti S V."/>
        </authorList>
    </citation>
    <scope>NUCLEOTIDE SEQUENCE</scope>
</reference>
<dbReference type="EMBL" id="LR796716">
    <property type="protein sequence ID" value="CAB4161189.1"/>
    <property type="molecule type" value="Genomic_DNA"/>
</dbReference>